<organism evidence="2 3">
    <name type="scientific">Aspergillus fumigatus (strain CBS 144.89 / FGSC A1163 / CEA10)</name>
    <name type="common">Neosartorya fumigata</name>
    <dbReference type="NCBI Taxonomy" id="451804"/>
    <lineage>
        <taxon>Eukaryota</taxon>
        <taxon>Fungi</taxon>
        <taxon>Dikarya</taxon>
        <taxon>Ascomycota</taxon>
        <taxon>Pezizomycotina</taxon>
        <taxon>Eurotiomycetes</taxon>
        <taxon>Eurotiomycetidae</taxon>
        <taxon>Eurotiales</taxon>
        <taxon>Aspergillaceae</taxon>
        <taxon>Aspergillus</taxon>
        <taxon>Aspergillus subgen. Fumigati</taxon>
    </lineage>
</organism>
<evidence type="ECO:0000313" key="3">
    <source>
        <dbReference type="Proteomes" id="UP000001699"/>
    </source>
</evidence>
<name>B0YAT4_ASPFC</name>
<gene>
    <name evidence="2" type="ORF">AFUB_085760</name>
</gene>
<reference evidence="2 3" key="1">
    <citation type="journal article" date="2008" name="PLoS Genet.">
        <title>Genomic islands in the pathogenic filamentous fungus Aspergillus fumigatus.</title>
        <authorList>
            <person name="Fedorova N.D."/>
            <person name="Khaldi N."/>
            <person name="Joardar V.S."/>
            <person name="Maiti R."/>
            <person name="Amedeo P."/>
            <person name="Anderson M.J."/>
            <person name="Crabtree J."/>
            <person name="Silva J.C."/>
            <person name="Badger J.H."/>
            <person name="Albarraq A."/>
            <person name="Angiuoli S."/>
            <person name="Bussey H."/>
            <person name="Bowyer P."/>
            <person name="Cotty P.J."/>
            <person name="Dyer P.S."/>
            <person name="Egan A."/>
            <person name="Galens K."/>
            <person name="Fraser-Liggett C.M."/>
            <person name="Haas B.J."/>
            <person name="Inman J.M."/>
            <person name="Kent R."/>
            <person name="Lemieux S."/>
            <person name="Malavazi I."/>
            <person name="Orvis J."/>
            <person name="Roemer T."/>
            <person name="Ronning C.M."/>
            <person name="Sundaram J.P."/>
            <person name="Sutton G."/>
            <person name="Turner G."/>
            <person name="Venter J.C."/>
            <person name="White O.R."/>
            <person name="Whitty B.R."/>
            <person name="Youngman P."/>
            <person name="Wolfe K.H."/>
            <person name="Goldman G.H."/>
            <person name="Wortman J.R."/>
            <person name="Jiang B."/>
            <person name="Denning D.W."/>
            <person name="Nierman W.C."/>
        </authorList>
    </citation>
    <scope>NUCLEOTIDE SEQUENCE [LARGE SCALE GENOMIC DNA]</scope>
    <source>
        <strain evidence="3">CBS 144.89 / FGSC A1163 / CEA10</strain>
    </source>
</reference>
<feature type="region of interest" description="Disordered" evidence="1">
    <location>
        <begin position="1"/>
        <end position="28"/>
    </location>
</feature>
<sequence length="58" mass="6317">MHAEWQTGEGYLSSLDDNQHASTVRPKGLSQAKPFSHFIGRHGIGLYCGGGVCERESL</sequence>
<protein>
    <submittedName>
        <fullName evidence="2">Uncharacterized protein</fullName>
    </submittedName>
</protein>
<proteinExistence type="predicted"/>
<dbReference type="HOGENOM" id="CLU_2978718_0_0_1"/>
<dbReference type="VEuPathDB" id="FungiDB:AFUB_085760"/>
<evidence type="ECO:0000313" key="2">
    <source>
        <dbReference type="EMBL" id="EDP49127.1"/>
    </source>
</evidence>
<evidence type="ECO:0000256" key="1">
    <source>
        <dbReference type="SAM" id="MobiDB-lite"/>
    </source>
</evidence>
<dbReference type="Proteomes" id="UP000001699">
    <property type="component" value="Unassembled WGS sequence"/>
</dbReference>
<dbReference type="AlphaFoldDB" id="B0YAT4"/>
<dbReference type="EMBL" id="DS499600">
    <property type="protein sequence ID" value="EDP49127.1"/>
    <property type="molecule type" value="Genomic_DNA"/>
</dbReference>
<keyword evidence="3" id="KW-1185">Reference proteome</keyword>
<accession>B0YAT4</accession>